<sequence length="98" mass="11114">MINIEICNIDIPSLLPTAGVAKLGMDKTKSILYNLEKPLKFSNTDKITIQMQKRGWAETEIREVMQTKGIPAIGKNGAATRFIHSKTGEIFSCWRYWI</sequence>
<keyword evidence="2" id="KW-1185">Reference proteome</keyword>
<proteinExistence type="predicted"/>
<evidence type="ECO:0000313" key="1">
    <source>
        <dbReference type="EMBL" id="QCD45666.1"/>
    </source>
</evidence>
<dbReference type="EMBL" id="CP012542">
    <property type="protein sequence ID" value="QCD45666.1"/>
    <property type="molecule type" value="Genomic_DNA"/>
</dbReference>
<evidence type="ECO:0000313" key="2">
    <source>
        <dbReference type="Proteomes" id="UP000503264"/>
    </source>
</evidence>
<gene>
    <name evidence="1" type="ORF">CMUC_1925</name>
</gene>
<protein>
    <submittedName>
        <fullName evidence="1">Uncharacterized protein</fullName>
    </submittedName>
</protein>
<reference evidence="1 2" key="1">
    <citation type="submission" date="2016-07" db="EMBL/GenBank/DDBJ databases">
        <title>Comparative genomics of the Campylobacter concisus group.</title>
        <authorList>
            <person name="Miller W.G."/>
            <person name="Yee E."/>
            <person name="Chapman M.H."/>
            <person name="Huynh S."/>
            <person name="Bono J.L."/>
            <person name="On S.L.W."/>
            <person name="StLeger J."/>
            <person name="Foster G."/>
            <person name="Parker C.T."/>
        </authorList>
    </citation>
    <scope>NUCLEOTIDE SEQUENCE [LARGE SCALE GENOMIC DNA]</scope>
    <source>
        <strain evidence="1 2">CCUG 21559</strain>
    </source>
</reference>
<dbReference type="Proteomes" id="UP000503264">
    <property type="component" value="Chromosome"/>
</dbReference>
<accession>A0A6G5QJL3</accession>
<organism evidence="1 2">
    <name type="scientific">Campylobacter mucosalis CCUG 21559</name>
    <dbReference type="NCBI Taxonomy" id="1032067"/>
    <lineage>
        <taxon>Bacteria</taxon>
        <taxon>Pseudomonadati</taxon>
        <taxon>Campylobacterota</taxon>
        <taxon>Epsilonproteobacteria</taxon>
        <taxon>Campylobacterales</taxon>
        <taxon>Campylobacteraceae</taxon>
        <taxon>Campylobacter</taxon>
    </lineage>
</organism>
<dbReference type="RefSeq" id="WP_171994301.1">
    <property type="nucleotide sequence ID" value="NZ_CP012542.1"/>
</dbReference>
<dbReference type="AlphaFoldDB" id="A0A6G5QJL3"/>
<name>A0A6G5QJL3_9BACT</name>